<keyword evidence="1" id="KW-0732">Signal</keyword>
<dbReference type="AlphaFoldDB" id="A0A3A6U0F2"/>
<gene>
    <name evidence="2" type="ORF">D5R81_14825</name>
</gene>
<evidence type="ECO:0000313" key="2">
    <source>
        <dbReference type="EMBL" id="RJY10432.1"/>
    </source>
</evidence>
<sequence>MKIASILLLSLLAFNSHAKDLIDFVSSGNQVAIDNLLLLGVDPNIEKDNQTPLSASLIRCKNIKNRDGNYYQAKCYKIANQLIKAGADINWKDRNGNNIVMLMAINPESFQACVLPSSTVLQECSDFMQYLRDNGFNFEAKNNDGNSYSNLLANSLNHAEIPDRCKDSPYTCENYNGFLGSSCTVKEPKGCQNRFGQTPIMQRINLHFWRKNTYIDINLSDNTNHTLLTYLLEKNEEIPPNVMDLFIQYLLPRLDLGKVVYNGKTQKQLLEEYYQARNLIFKNYMHVKHCM</sequence>
<dbReference type="Proteomes" id="UP000273022">
    <property type="component" value="Unassembled WGS sequence"/>
</dbReference>
<dbReference type="EMBL" id="QYYH01000106">
    <property type="protein sequence ID" value="RJY10432.1"/>
    <property type="molecule type" value="Genomic_DNA"/>
</dbReference>
<organism evidence="2 3">
    <name type="scientific">Parashewanella spongiae</name>
    <dbReference type="NCBI Taxonomy" id="342950"/>
    <lineage>
        <taxon>Bacteria</taxon>
        <taxon>Pseudomonadati</taxon>
        <taxon>Pseudomonadota</taxon>
        <taxon>Gammaproteobacteria</taxon>
        <taxon>Alteromonadales</taxon>
        <taxon>Shewanellaceae</taxon>
        <taxon>Parashewanella</taxon>
    </lineage>
</organism>
<evidence type="ECO:0000313" key="3">
    <source>
        <dbReference type="Proteomes" id="UP000273022"/>
    </source>
</evidence>
<comment type="caution">
    <text evidence="2">The sequence shown here is derived from an EMBL/GenBank/DDBJ whole genome shotgun (WGS) entry which is preliminary data.</text>
</comment>
<dbReference type="InterPro" id="IPR036770">
    <property type="entry name" value="Ankyrin_rpt-contain_sf"/>
</dbReference>
<dbReference type="Gene3D" id="1.25.40.20">
    <property type="entry name" value="Ankyrin repeat-containing domain"/>
    <property type="match status" value="1"/>
</dbReference>
<proteinExistence type="predicted"/>
<feature type="signal peptide" evidence="1">
    <location>
        <begin position="1"/>
        <end position="18"/>
    </location>
</feature>
<protein>
    <submittedName>
        <fullName evidence="2">Ankyrin repeat domain-containing protein</fullName>
    </submittedName>
</protein>
<feature type="chain" id="PRO_5017182824" evidence="1">
    <location>
        <begin position="19"/>
        <end position="291"/>
    </location>
</feature>
<name>A0A3A6U0F2_9GAMM</name>
<keyword evidence="3" id="KW-1185">Reference proteome</keyword>
<evidence type="ECO:0000256" key="1">
    <source>
        <dbReference type="SAM" id="SignalP"/>
    </source>
</evidence>
<dbReference type="SUPFAM" id="SSF48403">
    <property type="entry name" value="Ankyrin repeat"/>
    <property type="match status" value="1"/>
</dbReference>
<reference evidence="2 3" key="1">
    <citation type="submission" date="2018-09" db="EMBL/GenBank/DDBJ databases">
        <title>Phylogeny of the Shewanellaceae, and recommendation for two new genera, Pseudoshewanella and Parashewanella.</title>
        <authorList>
            <person name="Wang G."/>
        </authorList>
    </citation>
    <scope>NUCLEOTIDE SEQUENCE [LARGE SCALE GENOMIC DNA]</scope>
    <source>
        <strain evidence="2 3">KCTC 22492</strain>
    </source>
</reference>
<accession>A0A3A6U0F2</accession>
<dbReference type="RefSeq" id="WP_121854415.1">
    <property type="nucleotide sequence ID" value="NZ_CP037952.1"/>
</dbReference>
<dbReference type="OrthoDB" id="5621332at2"/>